<comment type="caution">
    <text evidence="2">The sequence shown here is derived from an EMBL/GenBank/DDBJ whole genome shotgun (WGS) entry which is preliminary data.</text>
</comment>
<evidence type="ECO:0000313" key="2">
    <source>
        <dbReference type="EMBL" id="RKN62783.1"/>
    </source>
</evidence>
<evidence type="ECO:0000313" key="3">
    <source>
        <dbReference type="Proteomes" id="UP000282311"/>
    </source>
</evidence>
<evidence type="ECO:0000256" key="1">
    <source>
        <dbReference type="SAM" id="Phobius"/>
    </source>
</evidence>
<dbReference type="OrthoDB" id="2679261at2"/>
<feature type="transmembrane region" description="Helical" evidence="1">
    <location>
        <begin position="52"/>
        <end position="75"/>
    </location>
</feature>
<dbReference type="RefSeq" id="WP_120751877.1">
    <property type="nucleotide sequence ID" value="NZ_RBAH01000048.1"/>
</dbReference>
<name>A0A3B0AQH1_9BACL</name>
<gene>
    <name evidence="2" type="ORF">D7M11_34825</name>
</gene>
<keyword evidence="1" id="KW-1133">Transmembrane helix</keyword>
<dbReference type="Proteomes" id="UP000282311">
    <property type="component" value="Unassembled WGS sequence"/>
</dbReference>
<sequence>MTTKQLTLKQQPAKGGNPLASFMTIAAWVSLAIGLVTCLFEVSDFSDRNLGLMIGVGFLVGSVQIYMIGAAIRLFHHNKTAKNE</sequence>
<keyword evidence="1" id="KW-0472">Membrane</keyword>
<dbReference type="EMBL" id="RBAH01000048">
    <property type="protein sequence ID" value="RKN62783.1"/>
    <property type="molecule type" value="Genomic_DNA"/>
</dbReference>
<dbReference type="AlphaFoldDB" id="A0A3B0AQH1"/>
<accession>A0A3B0AQH1</accession>
<keyword evidence="1" id="KW-0812">Transmembrane</keyword>
<organism evidence="2 3">
    <name type="scientific">Paenibacillus ginsengarvi</name>
    <dbReference type="NCBI Taxonomy" id="400777"/>
    <lineage>
        <taxon>Bacteria</taxon>
        <taxon>Bacillati</taxon>
        <taxon>Bacillota</taxon>
        <taxon>Bacilli</taxon>
        <taxon>Bacillales</taxon>
        <taxon>Paenibacillaceae</taxon>
        <taxon>Paenibacillus</taxon>
    </lineage>
</organism>
<feature type="transmembrane region" description="Helical" evidence="1">
    <location>
        <begin position="20"/>
        <end position="40"/>
    </location>
</feature>
<protein>
    <submittedName>
        <fullName evidence="2">Uncharacterized protein</fullName>
    </submittedName>
</protein>
<proteinExistence type="predicted"/>
<reference evidence="2 3" key="1">
    <citation type="journal article" date="2007" name="Int. J. Syst. Evol. Microbiol.">
        <title>Paenibacillus ginsengarvi sp. nov., isolated from soil from ginseng cultivation.</title>
        <authorList>
            <person name="Yoon M.H."/>
            <person name="Ten L.N."/>
            <person name="Im W.T."/>
        </authorList>
    </citation>
    <scope>NUCLEOTIDE SEQUENCE [LARGE SCALE GENOMIC DNA]</scope>
    <source>
        <strain evidence="2 3">KCTC 13059</strain>
    </source>
</reference>
<keyword evidence="3" id="KW-1185">Reference proteome</keyword>